<dbReference type="AlphaFoldDB" id="H3KC48"/>
<evidence type="ECO:0000313" key="2">
    <source>
        <dbReference type="Proteomes" id="UP000004956"/>
    </source>
</evidence>
<sequence length="45" mass="5003">MRLLANRPWGTSPRGFSIPFQRALAQDADLPECGRITLLAGFEKT</sequence>
<accession>H3KC48</accession>
<keyword evidence="2" id="KW-1185">Reference proteome</keyword>
<proteinExistence type="predicted"/>
<evidence type="ECO:0000313" key="1">
    <source>
        <dbReference type="EMBL" id="EHY32303.1"/>
    </source>
</evidence>
<comment type="caution">
    <text evidence="1">The sequence shown here is derived from an EMBL/GenBank/DDBJ whole genome shotgun (WGS) entry which is preliminary data.</text>
</comment>
<reference evidence="1 2" key="1">
    <citation type="submission" date="2011-11" db="EMBL/GenBank/DDBJ databases">
        <authorList>
            <person name="Weinstock G."/>
            <person name="Sodergren E."/>
            <person name="Clifton S."/>
            <person name="Fulton L."/>
            <person name="Fulton B."/>
            <person name="Courtney L."/>
            <person name="Fronick C."/>
            <person name="Harrison M."/>
            <person name="Strong C."/>
            <person name="Farmer C."/>
            <person name="Delahaunty K."/>
            <person name="Markovic C."/>
            <person name="Hall O."/>
            <person name="Minx P."/>
            <person name="Tomlinson C."/>
            <person name="Mitreva M."/>
            <person name="Hou S."/>
            <person name="Chen J."/>
            <person name="Wollam A."/>
            <person name="Pepin K.H."/>
            <person name="Johnson M."/>
            <person name="Bhonagiri V."/>
            <person name="Zhang X."/>
            <person name="Suruliraj S."/>
            <person name="Warren W."/>
            <person name="Chinwalla A."/>
            <person name="Mardis E.R."/>
            <person name="Wilson R.K."/>
        </authorList>
    </citation>
    <scope>NUCLEOTIDE SEQUENCE [LARGE SCALE GENOMIC DNA]</scope>
    <source>
        <strain evidence="1 2">YIT 11816</strain>
    </source>
</reference>
<organism evidence="1 2">
    <name type="scientific">Sutterella parvirubra YIT 11816</name>
    <dbReference type="NCBI Taxonomy" id="762967"/>
    <lineage>
        <taxon>Bacteria</taxon>
        <taxon>Pseudomonadati</taxon>
        <taxon>Pseudomonadota</taxon>
        <taxon>Betaproteobacteria</taxon>
        <taxon>Burkholderiales</taxon>
        <taxon>Sutterellaceae</taxon>
        <taxon>Sutterella</taxon>
    </lineage>
</organism>
<protein>
    <submittedName>
        <fullName evidence="1">Uncharacterized protein</fullName>
    </submittedName>
</protein>
<name>H3KC48_9BURK</name>
<dbReference type="Proteomes" id="UP000004956">
    <property type="component" value="Unassembled WGS sequence"/>
</dbReference>
<dbReference type="EMBL" id="AFBQ01000035">
    <property type="protein sequence ID" value="EHY32303.1"/>
    <property type="molecule type" value="Genomic_DNA"/>
</dbReference>
<gene>
    <name evidence="1" type="ORF">HMPREF9440_00298</name>
</gene>
<dbReference type="HOGENOM" id="CLU_3206138_0_0_4"/>